<evidence type="ECO:0000256" key="1">
    <source>
        <dbReference type="SAM" id="MobiDB-lite"/>
    </source>
</evidence>
<accession>A0A9D4FIA2</accession>
<dbReference type="EMBL" id="JAIWYP010000007">
    <property type="protein sequence ID" value="KAH3798466.1"/>
    <property type="molecule type" value="Genomic_DNA"/>
</dbReference>
<reference evidence="2" key="2">
    <citation type="submission" date="2020-11" db="EMBL/GenBank/DDBJ databases">
        <authorList>
            <person name="McCartney M.A."/>
            <person name="Auch B."/>
            <person name="Kono T."/>
            <person name="Mallez S."/>
            <person name="Becker A."/>
            <person name="Gohl D.M."/>
            <person name="Silverstein K.A.T."/>
            <person name="Koren S."/>
            <person name="Bechman K.B."/>
            <person name="Herman A."/>
            <person name="Abrahante J.E."/>
            <person name="Garbe J."/>
        </authorList>
    </citation>
    <scope>NUCLEOTIDE SEQUENCE</scope>
    <source>
        <strain evidence="2">Duluth1</strain>
        <tissue evidence="2">Whole animal</tissue>
    </source>
</reference>
<organism evidence="2 3">
    <name type="scientific">Dreissena polymorpha</name>
    <name type="common">Zebra mussel</name>
    <name type="synonym">Mytilus polymorpha</name>
    <dbReference type="NCBI Taxonomy" id="45954"/>
    <lineage>
        <taxon>Eukaryota</taxon>
        <taxon>Metazoa</taxon>
        <taxon>Spiralia</taxon>
        <taxon>Lophotrochozoa</taxon>
        <taxon>Mollusca</taxon>
        <taxon>Bivalvia</taxon>
        <taxon>Autobranchia</taxon>
        <taxon>Heteroconchia</taxon>
        <taxon>Euheterodonta</taxon>
        <taxon>Imparidentia</taxon>
        <taxon>Neoheterodontei</taxon>
        <taxon>Myida</taxon>
        <taxon>Dreissenoidea</taxon>
        <taxon>Dreissenidae</taxon>
        <taxon>Dreissena</taxon>
    </lineage>
</organism>
<dbReference type="AlphaFoldDB" id="A0A9D4FIA2"/>
<comment type="caution">
    <text evidence="2">The sequence shown here is derived from an EMBL/GenBank/DDBJ whole genome shotgun (WGS) entry which is preliminary data.</text>
</comment>
<evidence type="ECO:0000313" key="3">
    <source>
        <dbReference type="Proteomes" id="UP000828390"/>
    </source>
</evidence>
<gene>
    <name evidence="2" type="ORF">DPMN_152065</name>
</gene>
<feature type="region of interest" description="Disordered" evidence="1">
    <location>
        <begin position="114"/>
        <end position="135"/>
    </location>
</feature>
<protein>
    <submittedName>
        <fullName evidence="2">Uncharacterized protein</fullName>
    </submittedName>
</protein>
<evidence type="ECO:0000313" key="2">
    <source>
        <dbReference type="EMBL" id="KAH3798466.1"/>
    </source>
</evidence>
<proteinExistence type="predicted"/>
<reference evidence="2" key="1">
    <citation type="journal article" date="2019" name="bioRxiv">
        <title>The Genome of the Zebra Mussel, Dreissena polymorpha: A Resource for Invasive Species Research.</title>
        <authorList>
            <person name="McCartney M.A."/>
            <person name="Auch B."/>
            <person name="Kono T."/>
            <person name="Mallez S."/>
            <person name="Zhang Y."/>
            <person name="Obille A."/>
            <person name="Becker A."/>
            <person name="Abrahante J.E."/>
            <person name="Garbe J."/>
            <person name="Badalamenti J.P."/>
            <person name="Herman A."/>
            <person name="Mangelson H."/>
            <person name="Liachko I."/>
            <person name="Sullivan S."/>
            <person name="Sone E.D."/>
            <person name="Koren S."/>
            <person name="Silverstein K.A.T."/>
            <person name="Beckman K.B."/>
            <person name="Gohl D.M."/>
        </authorList>
    </citation>
    <scope>NUCLEOTIDE SEQUENCE</scope>
    <source>
        <strain evidence="2">Duluth1</strain>
        <tissue evidence="2">Whole animal</tissue>
    </source>
</reference>
<dbReference type="Proteomes" id="UP000828390">
    <property type="component" value="Unassembled WGS sequence"/>
</dbReference>
<keyword evidence="3" id="KW-1185">Reference proteome</keyword>
<name>A0A9D4FIA2_DREPO</name>
<sequence>MNIRPDANVHDVTYIVRPASMATTKQAYKFRVKSKLRRLRSKLFQGDKKNLQLTLFENLNVDKTVKKSYDKDIHIVSRSAPYQNSKLILPVWMRGDGAEDVTLKELPLRTRGDGAEDDKTWISPARTHGDRTDGDVTGPRSLCDLDAAFLSEDETCDVRDVDIATIDDVSVTSYHDIAFVEEGDSVFELEKNVFDDVDVSMTTLTRLRSVFSEGGNIEAIVSDSALESFMRD</sequence>